<dbReference type="Pfam" id="PF08808">
    <property type="entry name" value="RES"/>
    <property type="match status" value="1"/>
</dbReference>
<evidence type="ECO:0000313" key="3">
    <source>
        <dbReference type="Proteomes" id="UP001243717"/>
    </source>
</evidence>
<feature type="domain" description="RES" evidence="1">
    <location>
        <begin position="33"/>
        <end position="182"/>
    </location>
</feature>
<dbReference type="InterPro" id="IPR014914">
    <property type="entry name" value="RES_dom"/>
</dbReference>
<organism evidence="2 3">
    <name type="scientific">Thalassobacterium sedimentorum</name>
    <dbReference type="NCBI Taxonomy" id="3041258"/>
    <lineage>
        <taxon>Bacteria</taxon>
        <taxon>Pseudomonadati</taxon>
        <taxon>Verrucomicrobiota</taxon>
        <taxon>Opitutia</taxon>
        <taxon>Puniceicoccales</taxon>
        <taxon>Coraliomargaritaceae</taxon>
        <taxon>Thalassobacterium</taxon>
    </lineage>
</organism>
<proteinExistence type="predicted"/>
<accession>A0ABU1AIT3</accession>
<comment type="caution">
    <text evidence="2">The sequence shown here is derived from an EMBL/GenBank/DDBJ whole genome shotgun (WGS) entry which is preliminary data.</text>
</comment>
<evidence type="ECO:0000259" key="1">
    <source>
        <dbReference type="Pfam" id="PF08808"/>
    </source>
</evidence>
<evidence type="ECO:0000313" key="2">
    <source>
        <dbReference type="EMBL" id="MDQ8194732.1"/>
    </source>
</evidence>
<sequence length="200" mass="23168">MPIPLKPHPTYKRLLAELKREGEKLKSRWEAPVYRCVELKWARPKYLISGEGTRQRGSRWMRPNNSRVMHAASTETLALKESRQAYDYYGIHKPRQNPRVSVELLVELQQVIDLRKLREILDSPTIEELLGEDWEKLNSSGVETLAQTVGRAIHDLGYEGLIAPSAKDRRGRNLIWFPDQLLSESRISISGEKQLEQWLA</sequence>
<dbReference type="EMBL" id="JARXIC010000013">
    <property type="protein sequence ID" value="MDQ8194732.1"/>
    <property type="molecule type" value="Genomic_DNA"/>
</dbReference>
<gene>
    <name evidence="2" type="ORF">QEH59_09870</name>
</gene>
<dbReference type="Proteomes" id="UP001243717">
    <property type="component" value="Unassembled WGS sequence"/>
</dbReference>
<reference evidence="2 3" key="1">
    <citation type="submission" date="2023-04" db="EMBL/GenBank/DDBJ databases">
        <title>A novel bacteria isolated from coastal sediment.</title>
        <authorList>
            <person name="Liu X.-J."/>
            <person name="Du Z.-J."/>
        </authorList>
    </citation>
    <scope>NUCLEOTIDE SEQUENCE [LARGE SCALE GENOMIC DNA]</scope>
    <source>
        <strain evidence="2 3">SDUM461004</strain>
    </source>
</reference>
<protein>
    <submittedName>
        <fullName evidence="2">RES family NAD+ phosphorylase</fullName>
    </submittedName>
</protein>
<keyword evidence="3" id="KW-1185">Reference proteome</keyword>
<dbReference type="RefSeq" id="WP_308985199.1">
    <property type="nucleotide sequence ID" value="NZ_JARXIC010000013.1"/>
</dbReference>
<name>A0ABU1AIT3_9BACT</name>